<dbReference type="InterPro" id="IPR027979">
    <property type="entry name" value="DUF4655"/>
</dbReference>
<evidence type="ECO:0000256" key="8">
    <source>
        <dbReference type="RuleBase" id="RU004560"/>
    </source>
</evidence>
<comment type="similarity">
    <text evidence="8">Belongs to the TRAFAC class TrmE-Era-EngA-EngB-Septin-like GTPase superfamily. Septin GTPase family.</text>
</comment>
<dbReference type="PANTHER" id="PTHR37884:SF1">
    <property type="entry name" value="SEPTIN 4"/>
    <property type="match status" value="1"/>
</dbReference>
<evidence type="ECO:0000256" key="1">
    <source>
        <dbReference type="ARBA" id="ARBA00004245"/>
    </source>
</evidence>
<dbReference type="GO" id="GO:0005737">
    <property type="term" value="C:cytoplasm"/>
    <property type="evidence" value="ECO:0007669"/>
    <property type="project" value="UniProtKB-ARBA"/>
</dbReference>
<feature type="compositionally biased region" description="Basic and acidic residues" evidence="9">
    <location>
        <begin position="238"/>
        <end position="248"/>
    </location>
</feature>
<evidence type="ECO:0000256" key="6">
    <source>
        <dbReference type="ARBA" id="ARBA00023212"/>
    </source>
</evidence>
<keyword evidence="5 8" id="KW-0342">GTP-binding</keyword>
<evidence type="ECO:0000259" key="10">
    <source>
        <dbReference type="PROSITE" id="PS51719"/>
    </source>
</evidence>
<dbReference type="CDD" id="cd01850">
    <property type="entry name" value="CDC_Septin"/>
    <property type="match status" value="1"/>
</dbReference>
<evidence type="ECO:0000256" key="9">
    <source>
        <dbReference type="SAM" id="MobiDB-lite"/>
    </source>
</evidence>
<evidence type="ECO:0000256" key="5">
    <source>
        <dbReference type="ARBA" id="ARBA00023134"/>
    </source>
</evidence>
<feature type="compositionally biased region" description="Low complexity" evidence="9">
    <location>
        <begin position="46"/>
        <end position="55"/>
    </location>
</feature>
<feature type="region of interest" description="Disordered" evidence="9">
    <location>
        <begin position="1"/>
        <end position="194"/>
    </location>
</feature>
<dbReference type="Pfam" id="PF00735">
    <property type="entry name" value="Septin"/>
    <property type="match status" value="1"/>
</dbReference>
<feature type="region of interest" description="Disordered" evidence="9">
    <location>
        <begin position="224"/>
        <end position="255"/>
    </location>
</feature>
<keyword evidence="6" id="KW-0206">Cytoskeleton</keyword>
<dbReference type="InterPro" id="IPR027417">
    <property type="entry name" value="P-loop_NTPase"/>
</dbReference>
<dbReference type="AlphaFoldDB" id="A0A811XTI8"/>
<dbReference type="SUPFAM" id="SSF52540">
    <property type="entry name" value="P-loop containing nucleoside triphosphate hydrolases"/>
    <property type="match status" value="1"/>
</dbReference>
<feature type="compositionally biased region" description="Basic and acidic residues" evidence="9">
    <location>
        <begin position="99"/>
        <end position="109"/>
    </location>
</feature>
<feature type="compositionally biased region" description="Low complexity" evidence="9">
    <location>
        <begin position="620"/>
        <end position="643"/>
    </location>
</feature>
<keyword evidence="7" id="KW-0131">Cell cycle</keyword>
<keyword evidence="4 8" id="KW-0547">Nucleotide-binding</keyword>
<feature type="compositionally biased region" description="Polar residues" evidence="9">
    <location>
        <begin position="32"/>
        <end position="41"/>
    </location>
</feature>
<feature type="region of interest" description="Disordered" evidence="9">
    <location>
        <begin position="485"/>
        <end position="514"/>
    </location>
</feature>
<feature type="compositionally biased region" description="Polar residues" evidence="9">
    <location>
        <begin position="118"/>
        <end position="134"/>
    </location>
</feature>
<feature type="compositionally biased region" description="Pro residues" evidence="9">
    <location>
        <begin position="491"/>
        <end position="504"/>
    </location>
</feature>
<gene>
    <name evidence="11" type="ORF">NYPRO_LOCUS742</name>
</gene>
<sequence>MGSTQRSSVYRMVKTDKTGSNIAVSAPKGSEDTNTTHQQGQGYILASSSRSAAAPVSPPPHRRSEAGHLTTFYSTSDYPRSVSPQSGPGLAGTSIPRGSETRSKSETYRHPSLHRKTQQTQTSASHTVQMQRNISPCREESTRKGGGSKPGRDISNRYSLTPDAKSSRRLSFVDQKDNLQILQEEDPPSKVQYPQGVRVPRRTLACPKDQAVQTEPIRKILTATEIRSPKRPSSPEHSSGRVRADSRTAQRRIPGQEYEMNRLSSIYTDPKALHRNMNLESSLRLSVLKDLDGGHRVSLHPDPESIHKHSVYTDTKPSPKILISTEVESNMKSSTRGDSEVGRRVTISPEGQLIHSASHVTSRTASESPQKSIFVTPEHSYKQHPQKPSECVSMSSGPALRYPEPSQKPSVHAELELTPRPLPPRSLPRYGPDSSWWTLLNPEVETPQSRPTTPDFESKSPPPSDPLLSFFEMDLSPFCEEMMFQREKASPSPPLAPATPPPRSSPKESPNRAPLREAPQALKCTSKQPIQRFSAFFLDVSEEMYNRVIWWLKDEEIKRFLEDTDDAELNKFVKDFPGSESCHQPEAKTWVSRPQVLEPKPQASDLCQDDLEFRPPSWPQPSDSQQYFSASAPLSPSARPRSPWGKLDPYDSSEDDKEYVGFATLPNQVHRKSVKKGFDFTLMVAGESGLGKSTLVNSLFLTDLYRDRKLLSAEERIMQTVEITKHAVDIEEKGVRLRLTIVDTPGFGDAVNNTECWKPVAEYIDQQFEQYFRDESGLNRKNIQDNRVHCCLYFISPFGHGLRPLDVEFMKALHQRVNIVPILAKADTLTPPEVERKKRKIREEIERFGIKVYQFPDCDSDEDEDFKLQDQALKESIPFAVIGSNTVVEARGRRVRGRLYPWGIVEVENPGHCDFVKLRTMLVRTHMQDLKDVTRETHYENYRAQCIQSMTRLVVKERNRNKLTRESGTDFPIPAVPPGTDPETERLIREKDEELRRMQEMLHKIQRQMKETH</sequence>
<dbReference type="GO" id="GO:0005525">
    <property type="term" value="F:GTP binding"/>
    <property type="evidence" value="ECO:0007669"/>
    <property type="project" value="UniProtKB-KW"/>
</dbReference>
<evidence type="ECO:0000313" key="12">
    <source>
        <dbReference type="Proteomes" id="UP000645828"/>
    </source>
</evidence>
<feature type="region of interest" description="Disordered" evidence="9">
    <location>
        <begin position="608"/>
        <end position="650"/>
    </location>
</feature>
<feature type="domain" description="Septin-type G" evidence="10">
    <location>
        <begin position="676"/>
        <end position="949"/>
    </location>
</feature>
<dbReference type="Gene3D" id="3.40.50.300">
    <property type="entry name" value="P-loop containing nucleotide triphosphate hydrolases"/>
    <property type="match status" value="1"/>
</dbReference>
<dbReference type="InterPro" id="IPR030379">
    <property type="entry name" value="G_SEPTIN_dom"/>
</dbReference>
<dbReference type="FunFam" id="3.40.50.300:FF:000064">
    <property type="entry name" value="Septin 4"/>
    <property type="match status" value="1"/>
</dbReference>
<evidence type="ECO:0000256" key="3">
    <source>
        <dbReference type="ARBA" id="ARBA00022618"/>
    </source>
</evidence>
<name>A0A811XTI8_NYCPR</name>
<dbReference type="GO" id="GO:0051301">
    <property type="term" value="P:cell division"/>
    <property type="evidence" value="ECO:0007669"/>
    <property type="project" value="UniProtKB-KW"/>
</dbReference>
<dbReference type="PANTHER" id="PTHR37884">
    <property type="entry name" value="SEPTIN 4"/>
    <property type="match status" value="1"/>
</dbReference>
<dbReference type="EMBL" id="CAJHUB010000649">
    <property type="protein sequence ID" value="CAD7667423.1"/>
    <property type="molecule type" value="Genomic_DNA"/>
</dbReference>
<accession>A0A811XTI8</accession>
<feature type="region of interest" description="Disordered" evidence="9">
    <location>
        <begin position="964"/>
        <end position="983"/>
    </location>
</feature>
<keyword evidence="3" id="KW-0132">Cell division</keyword>
<dbReference type="InterPro" id="IPR016491">
    <property type="entry name" value="Septin"/>
</dbReference>
<feature type="compositionally biased region" description="Polar residues" evidence="9">
    <location>
        <begin position="71"/>
        <end position="86"/>
    </location>
</feature>
<proteinExistence type="inferred from homology"/>
<comment type="subcellular location">
    <subcellularLocation>
        <location evidence="1">Cytoplasm</location>
        <location evidence="1">Cytoskeleton</location>
    </subcellularLocation>
</comment>
<evidence type="ECO:0000313" key="11">
    <source>
        <dbReference type="EMBL" id="CAD7667423.1"/>
    </source>
</evidence>
<protein>
    <submittedName>
        <fullName evidence="11">(raccoon dog) hypothetical protein</fullName>
    </submittedName>
</protein>
<organism evidence="11 12">
    <name type="scientific">Nyctereutes procyonoides</name>
    <name type="common">Raccoon dog</name>
    <name type="synonym">Canis procyonoides</name>
    <dbReference type="NCBI Taxonomy" id="34880"/>
    <lineage>
        <taxon>Eukaryota</taxon>
        <taxon>Metazoa</taxon>
        <taxon>Chordata</taxon>
        <taxon>Craniata</taxon>
        <taxon>Vertebrata</taxon>
        <taxon>Euteleostomi</taxon>
        <taxon>Mammalia</taxon>
        <taxon>Eutheria</taxon>
        <taxon>Laurasiatheria</taxon>
        <taxon>Carnivora</taxon>
        <taxon>Caniformia</taxon>
        <taxon>Canidae</taxon>
        <taxon>Nyctereutes</taxon>
    </lineage>
</organism>
<keyword evidence="2" id="KW-0963">Cytoplasm</keyword>
<comment type="caution">
    <text evidence="11">The sequence shown here is derived from an EMBL/GenBank/DDBJ whole genome shotgun (WGS) entry which is preliminary data.</text>
</comment>
<dbReference type="GO" id="GO:0005856">
    <property type="term" value="C:cytoskeleton"/>
    <property type="evidence" value="ECO:0007669"/>
    <property type="project" value="UniProtKB-SubCell"/>
</dbReference>
<evidence type="ECO:0000256" key="7">
    <source>
        <dbReference type="ARBA" id="ARBA00023306"/>
    </source>
</evidence>
<feature type="region of interest" description="Disordered" evidence="9">
    <location>
        <begin position="444"/>
        <end position="467"/>
    </location>
</feature>
<keyword evidence="12" id="KW-1185">Reference proteome</keyword>
<evidence type="ECO:0000256" key="4">
    <source>
        <dbReference type="ARBA" id="ARBA00022741"/>
    </source>
</evidence>
<reference evidence="11" key="1">
    <citation type="submission" date="2020-12" db="EMBL/GenBank/DDBJ databases">
        <authorList>
            <consortium name="Molecular Ecology Group"/>
        </authorList>
    </citation>
    <scope>NUCLEOTIDE SEQUENCE</scope>
    <source>
        <strain evidence="11">TBG_1078</strain>
    </source>
</reference>
<dbReference type="PROSITE" id="PS51719">
    <property type="entry name" value="G_SEPTIN"/>
    <property type="match status" value="1"/>
</dbReference>
<feature type="region of interest" description="Disordered" evidence="9">
    <location>
        <begin position="377"/>
        <end position="427"/>
    </location>
</feature>
<dbReference type="Pfam" id="PF15548">
    <property type="entry name" value="DUF4655"/>
    <property type="match status" value="1"/>
</dbReference>
<evidence type="ECO:0000256" key="2">
    <source>
        <dbReference type="ARBA" id="ARBA00022490"/>
    </source>
</evidence>
<dbReference type="Proteomes" id="UP000645828">
    <property type="component" value="Unassembled WGS sequence"/>
</dbReference>